<feature type="transmembrane region" description="Helical" evidence="17">
    <location>
        <begin position="1257"/>
        <end position="1280"/>
    </location>
</feature>
<keyword evidence="10 17" id="KW-1133">Transmembrane helix</keyword>
<dbReference type="PANTHER" id="PTHR12250">
    <property type="entry name" value="PHOSPHATIDYLINOSITOL GLYCAN, CLASS N"/>
    <property type="match status" value="1"/>
</dbReference>
<dbReference type="SUPFAM" id="SSF53850">
    <property type="entry name" value="Periplasmic binding protein-like II"/>
    <property type="match status" value="1"/>
</dbReference>
<proteinExistence type="inferred from homology"/>
<dbReference type="PROSITE" id="PS00452">
    <property type="entry name" value="GUANYLATE_CYCLASE_1"/>
    <property type="match status" value="1"/>
</dbReference>
<evidence type="ECO:0000313" key="21">
    <source>
        <dbReference type="Proteomes" id="UP000192578"/>
    </source>
</evidence>
<keyword evidence="12" id="KW-0325">Glycoprotein</keyword>
<dbReference type="EC" id="4.6.1.2" evidence="15"/>
<dbReference type="InterPro" id="IPR017852">
    <property type="entry name" value="GPI_EtnP_transferase_1_C"/>
</dbReference>
<comment type="similarity">
    <text evidence="4">Belongs to the PIGG/PIGN/PIGO family. PIGN subfamily.</text>
</comment>
<dbReference type="Pfam" id="PF01663">
    <property type="entry name" value="Phosphodiest"/>
    <property type="match status" value="1"/>
</dbReference>
<evidence type="ECO:0000256" key="4">
    <source>
        <dbReference type="ARBA" id="ARBA00008400"/>
    </source>
</evidence>
<sequence>MSISWLIICGVLIHVIFLKSIFDIYFTSPLVHGMTNQPINDSAPAKRLVLISCDGLRADKFFENDSDGQPWMPFLRRRALHDGIAGVSQTRVPTESRPGHVAMIAGFYEDVSAVTKGWKENPVEFDSVFNQSRFTWGWGSPDIITIFTKDKKDSGELVDIPHIFADTYSAEFEDFAASPVLLDFWVFDRVTEFLTKAKYNLSAMEMLHQDKIILFLHLLGMDTTGHVFKPQSEVYTDTMRQIDERVATLTEELAQFYQNDGQTAFIFTADHGMTDWGSHGSGQADETATPIVAWGAGITETLGSGLRFDVEQADLAPLMSALIGIPIPANSVGVLPLDYLNASEAYKTAAFLANAKQIYEQVRVTSERRVLQSSSFIPFPSLDSAIWSRMLSELETDRNKFPSATAVTTGIAELIQLSLNALDYYHKYDRYFLQSLVVLGYAGWMVLILIVLVQNAAARAFHARETFSRSLVGGGTTIGIFVIWYLLAHGSPMIHLLYGLLPVFTWTAVISQLQQDQSPAPSYVRKASSIALLFCTAVLCITGVELLVLSFFHRSAISVGLVLGGVWIFFTSSARLSIKGSWLLTSLLLSVFPVLPVVGKSRQPALVILSGAVGICALVVLVWKRQKTASASANLLKVQAGLLTAAVAIVFVTAQSVDARVSPGLVVHACSWTLLGLSFLLPFFGSTELLLRFANVAVSLLTSYLLMSVAYEGLFFLVFTIHLYLWVTLEHQDSTSKLPLHSMTIFDKFSHGLFADTRPFSLTDLRRAFFFVFFILTAFFGTGNIASINSFDPASAFSFVTVFRPFIMAAILLCKVMVPFLLVGCAFHILQAACRVPMQSMCLVVMLISDCMALNFFFLQSDVKMKLFSAVLFWMGIKELGSSKTNILKVTVKSGGATLPANVYKVWNAVYRAYRSDYSDVDIVFQGVGVADGVRRFATREYSFAALNDDLSDEQYANNSDWQLFPTFALPVSLAYNVPELAEESSNAGSGIWNTGNLNLTRENIVGIFNGTIKYWNDSQLVDNNVALADVTKKIIIGAAIGGTSIFTKALTAFSSEWSRTYGSFSDGCSKSEIAKRWRASLNIQCVYKNMGLQFFILNTKYSIGFIGSADARDAELPDARILNQDNNWVRPSVQTTQAAMDNVSTNLGLRLTGPLINAPGPFSYPIAGYTYVLIRKTTMTNCTVAMELYRMFAFLLESSVARSIVSDLINAPLSGVVWRQVKDHALDEMMCQGFRVKDLVAVATSIEDGSYDAWKLPVTIVCVLIGAALLMLLAFFLYIKYTQNRSALRNTFIIPLNVIETVTKSAGSLPTMSVTSSNPSKTQTHDTMEWTTGAGAGVVKANTMQWSTKVMLVRLKDKLSHGNLLRMVGVAYHDAKWKLITACPTKGRLQDILHAGKYNLDNIFRHSILNDIADGMAYLHKNGLVHGQLTSNSCYIDARWNVVVGDWEQFALHQAQKIQFVAFENLYAEANAEIERDIANYAEYLKCLFWTAPEALTKDHNDIFIASRPGKPADVYSYGIITFEVLTDLLPYENTVEHDAFGRPLLLLVLIKMDHLRPTIPIETLMNSGHISALVKATWKSEANERPTFTDILRLMRTANPKHRNIIDSMMQAVENYAASLEEKVAERTRELERLTKNMESLLHSMLPPSIADRLAKGLTVEPEFYESSTLFFSDIVGFTSIASASAPLDIVTLLNDLYSVVCKPLYVKLLLCWPTGFLRLRFQHHTVITFTASRVCLALQSRRLRSRWTSNSPPVRQHELPPAFDGVIRGFDVYKVETIGDAYMCISGLPHRNGDDHANQIATMALDMLFTVTTIPIRHMPERKLQIRIGAHTGAVMAGVVGITMPRYCLFGDTVNTASRMESSSLPMRIQISDDTRSLLAKLNVYSMVFRGDSIIKGKGAMKTYWLVGKEGYVNPLPAFDSGKDEELLLLLDETQVK</sequence>
<feature type="transmembrane region" description="Helical" evidence="17">
    <location>
        <begin position="493"/>
        <end position="510"/>
    </location>
</feature>
<feature type="transmembrane region" description="Helical" evidence="17">
    <location>
        <begin position="635"/>
        <end position="653"/>
    </location>
</feature>
<keyword evidence="13 14" id="KW-0456">Lyase</keyword>
<accession>A0A1W0X5E7</accession>
<comment type="subcellular location">
    <subcellularLocation>
        <location evidence="2">Endoplasmic reticulum membrane</location>
        <topology evidence="2">Multi-pass membrane protein</topology>
    </subcellularLocation>
    <subcellularLocation>
        <location evidence="1">Membrane</location>
        <topology evidence="1">Single-pass membrane protein</topology>
    </subcellularLocation>
</comment>
<dbReference type="OrthoDB" id="2748310at2759"/>
<comment type="catalytic activity">
    <reaction evidence="15">
        <text>GTP = 3',5'-cyclic GMP + diphosphate</text>
        <dbReference type="Rhea" id="RHEA:13665"/>
        <dbReference type="ChEBI" id="CHEBI:33019"/>
        <dbReference type="ChEBI" id="CHEBI:37565"/>
        <dbReference type="ChEBI" id="CHEBI:57746"/>
        <dbReference type="EC" id="4.6.1.2"/>
    </reaction>
</comment>
<evidence type="ECO:0000256" key="15">
    <source>
        <dbReference type="RuleBase" id="RU003431"/>
    </source>
</evidence>
<dbReference type="Gene3D" id="3.40.190.10">
    <property type="entry name" value="Periplasmic binding protein-like II"/>
    <property type="match status" value="2"/>
</dbReference>
<dbReference type="PANTHER" id="PTHR12250:SF0">
    <property type="entry name" value="GPI ETHANOLAMINE PHOSPHATE TRANSFERASE 1"/>
    <property type="match status" value="1"/>
</dbReference>
<evidence type="ECO:0000256" key="12">
    <source>
        <dbReference type="ARBA" id="ARBA00023180"/>
    </source>
</evidence>
<dbReference type="GO" id="GO:0051377">
    <property type="term" value="F:mannose-ethanolamine phosphotransferase activity"/>
    <property type="evidence" value="ECO:0007669"/>
    <property type="project" value="InterPro"/>
</dbReference>
<evidence type="ECO:0000256" key="14">
    <source>
        <dbReference type="RuleBase" id="RU000405"/>
    </source>
</evidence>
<dbReference type="SUPFAM" id="SSF56112">
    <property type="entry name" value="Protein kinase-like (PK-like)"/>
    <property type="match status" value="1"/>
</dbReference>
<dbReference type="UniPathway" id="UPA00196"/>
<dbReference type="CDD" id="cd16020">
    <property type="entry name" value="GPI_EPT_1"/>
    <property type="match status" value="1"/>
</dbReference>
<feature type="transmembrane region" description="Helical" evidence="17">
    <location>
        <begin position="581"/>
        <end position="599"/>
    </location>
</feature>
<feature type="transmembrane region" description="Helical" evidence="17">
    <location>
        <begin position="713"/>
        <end position="729"/>
    </location>
</feature>
<comment type="pathway">
    <text evidence="3">Glycolipid biosynthesis; glycosylphosphatidylinositol-anchor biosynthesis.</text>
</comment>
<evidence type="ECO:0000259" key="18">
    <source>
        <dbReference type="PROSITE" id="PS50011"/>
    </source>
</evidence>
<evidence type="ECO:0000256" key="9">
    <source>
        <dbReference type="ARBA" id="ARBA00022824"/>
    </source>
</evidence>
<keyword evidence="15" id="KW-0141">cGMP biosynthesis</keyword>
<evidence type="ECO:0000256" key="13">
    <source>
        <dbReference type="ARBA" id="ARBA00023239"/>
    </source>
</evidence>
<dbReference type="GO" id="GO:0004672">
    <property type="term" value="F:protein kinase activity"/>
    <property type="evidence" value="ECO:0007669"/>
    <property type="project" value="InterPro"/>
</dbReference>
<evidence type="ECO:0000256" key="16">
    <source>
        <dbReference type="SAM" id="Coils"/>
    </source>
</evidence>
<feature type="transmembrane region" description="Helical" evidence="17">
    <location>
        <begin position="605"/>
        <end position="623"/>
    </location>
</feature>
<dbReference type="GO" id="GO:0005524">
    <property type="term" value="F:ATP binding"/>
    <property type="evidence" value="ECO:0007669"/>
    <property type="project" value="InterPro"/>
</dbReference>
<evidence type="ECO:0000313" key="20">
    <source>
        <dbReference type="EMBL" id="OQV22807.1"/>
    </source>
</evidence>
<feature type="transmembrane region" description="Helical" evidence="17">
    <location>
        <begin position="768"/>
        <end position="786"/>
    </location>
</feature>
<evidence type="ECO:0000256" key="5">
    <source>
        <dbReference type="ARBA" id="ARBA00022502"/>
    </source>
</evidence>
<keyword evidence="21" id="KW-1185">Reference proteome</keyword>
<name>A0A1W0X5E7_HYPEX</name>
<dbReference type="PROSITE" id="PS50011">
    <property type="entry name" value="PROTEIN_KINASE_DOM"/>
    <property type="match status" value="1"/>
</dbReference>
<feature type="transmembrane region" description="Helical" evidence="17">
    <location>
        <begin position="806"/>
        <end position="830"/>
    </location>
</feature>
<dbReference type="InterPro" id="IPR001054">
    <property type="entry name" value="A/G_cyclase"/>
</dbReference>
<dbReference type="GO" id="GO:0004383">
    <property type="term" value="F:guanylate cyclase activity"/>
    <property type="evidence" value="ECO:0007669"/>
    <property type="project" value="UniProtKB-EC"/>
</dbReference>
<feature type="domain" description="Protein kinase" evidence="18">
    <location>
        <begin position="1241"/>
        <end position="1607"/>
    </location>
</feature>
<dbReference type="Gene3D" id="3.30.70.1230">
    <property type="entry name" value="Nucleotide cyclase"/>
    <property type="match status" value="2"/>
</dbReference>
<dbReference type="Pfam" id="PF04987">
    <property type="entry name" value="PigN"/>
    <property type="match status" value="1"/>
</dbReference>
<comment type="caution">
    <text evidence="20">The sequence shown here is derived from an EMBL/GenBank/DDBJ whole genome shotgun (WGS) entry which is preliminary data.</text>
</comment>
<feature type="transmembrane region" description="Helical" evidence="17">
    <location>
        <begin position="530"/>
        <end position="549"/>
    </location>
</feature>
<dbReference type="InterPro" id="IPR002591">
    <property type="entry name" value="Phosphodiest/P_Trfase"/>
</dbReference>
<dbReference type="SUPFAM" id="SSF55073">
    <property type="entry name" value="Nucleotide cyclase"/>
    <property type="match status" value="2"/>
</dbReference>
<keyword evidence="16" id="KW-0175">Coiled coil</keyword>
<dbReference type="Pfam" id="PF12849">
    <property type="entry name" value="PBP_like_2"/>
    <property type="match status" value="1"/>
</dbReference>
<dbReference type="InterPro" id="IPR001245">
    <property type="entry name" value="Ser-Thr/Tyr_kinase_cat_dom"/>
</dbReference>
<keyword evidence="7 17" id="KW-0812">Transmembrane</keyword>
<dbReference type="EMBL" id="MTYJ01000015">
    <property type="protein sequence ID" value="OQV22807.1"/>
    <property type="molecule type" value="Genomic_DNA"/>
</dbReference>
<dbReference type="InterPro" id="IPR000719">
    <property type="entry name" value="Prot_kinase_dom"/>
</dbReference>
<evidence type="ECO:0000256" key="10">
    <source>
        <dbReference type="ARBA" id="ARBA00022989"/>
    </source>
</evidence>
<gene>
    <name evidence="20" type="ORF">BV898_03241</name>
</gene>
<evidence type="ECO:0000256" key="2">
    <source>
        <dbReference type="ARBA" id="ARBA00004477"/>
    </source>
</evidence>
<organism evidence="20 21">
    <name type="scientific">Hypsibius exemplaris</name>
    <name type="common">Freshwater tardigrade</name>
    <dbReference type="NCBI Taxonomy" id="2072580"/>
    <lineage>
        <taxon>Eukaryota</taxon>
        <taxon>Metazoa</taxon>
        <taxon>Ecdysozoa</taxon>
        <taxon>Tardigrada</taxon>
        <taxon>Eutardigrada</taxon>
        <taxon>Parachela</taxon>
        <taxon>Hypsibioidea</taxon>
        <taxon>Hypsibiidae</taxon>
        <taxon>Hypsibius</taxon>
    </lineage>
</organism>
<dbReference type="FunFam" id="3.40.720.10:FF:000015">
    <property type="entry name" value="GPI ethanolamine phosphate transferase 1"/>
    <property type="match status" value="1"/>
</dbReference>
<feature type="transmembrane region" description="Helical" evidence="17">
    <location>
        <begin position="431"/>
        <end position="454"/>
    </location>
</feature>
<feature type="coiled-coil region" evidence="16">
    <location>
        <begin position="1612"/>
        <end position="1646"/>
    </location>
</feature>
<evidence type="ECO:0000256" key="8">
    <source>
        <dbReference type="ARBA" id="ARBA00022741"/>
    </source>
</evidence>
<evidence type="ECO:0000256" key="17">
    <source>
        <dbReference type="SAM" id="Phobius"/>
    </source>
</evidence>
<dbReference type="Pfam" id="PF07714">
    <property type="entry name" value="PK_Tyr_Ser-Thr"/>
    <property type="match status" value="1"/>
</dbReference>
<keyword evidence="11 17" id="KW-0472">Membrane</keyword>
<feature type="transmembrane region" description="Helical" evidence="17">
    <location>
        <begin position="466"/>
        <end position="487"/>
    </location>
</feature>
<dbReference type="PROSITE" id="PS50125">
    <property type="entry name" value="GUANYLATE_CYCLASE_2"/>
    <property type="match status" value="1"/>
</dbReference>
<evidence type="ECO:0000256" key="1">
    <source>
        <dbReference type="ARBA" id="ARBA00004167"/>
    </source>
</evidence>
<dbReference type="InterPro" id="IPR007070">
    <property type="entry name" value="GPI_EtnP_transferase_1"/>
</dbReference>
<evidence type="ECO:0000256" key="3">
    <source>
        <dbReference type="ARBA" id="ARBA00004687"/>
    </source>
</evidence>
<protein>
    <recommendedName>
        <fullName evidence="15">Guanylate cyclase</fullName>
        <ecNumber evidence="15">4.6.1.2</ecNumber>
    </recommendedName>
</protein>
<dbReference type="GO" id="GO:0035556">
    <property type="term" value="P:intracellular signal transduction"/>
    <property type="evidence" value="ECO:0007669"/>
    <property type="project" value="InterPro"/>
</dbReference>
<evidence type="ECO:0000256" key="11">
    <source>
        <dbReference type="ARBA" id="ARBA00023136"/>
    </source>
</evidence>
<dbReference type="GO" id="GO:0006506">
    <property type="term" value="P:GPI anchor biosynthetic process"/>
    <property type="evidence" value="ECO:0007669"/>
    <property type="project" value="UniProtKB-UniPathway"/>
</dbReference>
<keyword evidence="6 20" id="KW-0808">Transferase</keyword>
<dbReference type="Proteomes" id="UP000192578">
    <property type="component" value="Unassembled WGS sequence"/>
</dbReference>
<dbReference type="SUPFAM" id="SSF53649">
    <property type="entry name" value="Alkaline phosphatase-like"/>
    <property type="match status" value="1"/>
</dbReference>
<dbReference type="InterPro" id="IPR018297">
    <property type="entry name" value="A/G_cyclase_CS"/>
</dbReference>
<feature type="transmembrane region" description="Helical" evidence="17">
    <location>
        <begin position="555"/>
        <end position="574"/>
    </location>
</feature>
<dbReference type="SMART" id="SM00044">
    <property type="entry name" value="CYCc"/>
    <property type="match status" value="1"/>
</dbReference>
<evidence type="ECO:0000256" key="6">
    <source>
        <dbReference type="ARBA" id="ARBA00022679"/>
    </source>
</evidence>
<dbReference type="InterPro" id="IPR037671">
    <property type="entry name" value="PIGN_N"/>
</dbReference>
<keyword evidence="8" id="KW-0547">Nucleotide-binding</keyword>
<feature type="transmembrane region" description="Helical" evidence="17">
    <location>
        <begin position="665"/>
        <end position="684"/>
    </location>
</feature>
<keyword evidence="5" id="KW-0337">GPI-anchor biosynthesis</keyword>
<evidence type="ECO:0000259" key="19">
    <source>
        <dbReference type="PROSITE" id="PS50125"/>
    </source>
</evidence>
<dbReference type="GO" id="GO:0005789">
    <property type="term" value="C:endoplasmic reticulum membrane"/>
    <property type="evidence" value="ECO:0007669"/>
    <property type="project" value="UniProtKB-SubCell"/>
</dbReference>
<dbReference type="Gene3D" id="1.10.510.10">
    <property type="entry name" value="Transferase(Phosphotransferase) domain 1"/>
    <property type="match status" value="1"/>
</dbReference>
<dbReference type="CDD" id="cd07302">
    <property type="entry name" value="CHD"/>
    <property type="match status" value="1"/>
</dbReference>
<comment type="similarity">
    <text evidence="14">Belongs to the adenylyl cyclase class-4/guanylyl cyclase family.</text>
</comment>
<dbReference type="InterPro" id="IPR029787">
    <property type="entry name" value="Nucleotide_cyclase"/>
</dbReference>
<feature type="domain" description="Guanylate cyclase" evidence="19">
    <location>
        <begin position="1671"/>
        <end position="1864"/>
    </location>
</feature>
<dbReference type="FunFam" id="3.30.70.1230:FF:000030">
    <property type="entry name" value="Si:ch211-215j19.12"/>
    <property type="match status" value="1"/>
</dbReference>
<dbReference type="InterPro" id="IPR017850">
    <property type="entry name" value="Alkaline_phosphatase_core_sf"/>
</dbReference>
<evidence type="ECO:0000256" key="7">
    <source>
        <dbReference type="ARBA" id="ARBA00022692"/>
    </source>
</evidence>
<feature type="transmembrane region" description="Helical" evidence="17">
    <location>
        <begin position="842"/>
        <end position="859"/>
    </location>
</feature>
<dbReference type="Pfam" id="PF00211">
    <property type="entry name" value="Guanylate_cyc"/>
    <property type="match status" value="2"/>
</dbReference>
<reference evidence="21" key="1">
    <citation type="submission" date="2017-01" db="EMBL/GenBank/DDBJ databases">
        <title>Comparative genomics of anhydrobiosis in the tardigrade Hypsibius dujardini.</title>
        <authorList>
            <person name="Yoshida Y."/>
            <person name="Koutsovoulos G."/>
            <person name="Laetsch D."/>
            <person name="Stevens L."/>
            <person name="Kumar S."/>
            <person name="Horikawa D."/>
            <person name="Ishino K."/>
            <person name="Komine S."/>
            <person name="Tomita M."/>
            <person name="Blaxter M."/>
            <person name="Arakawa K."/>
        </authorList>
    </citation>
    <scope>NUCLEOTIDE SEQUENCE [LARGE SCALE GENOMIC DNA]</scope>
    <source>
        <strain evidence="21">Z151</strain>
    </source>
</reference>
<keyword evidence="9" id="KW-0256">Endoplasmic reticulum</keyword>
<dbReference type="Gene3D" id="3.40.720.10">
    <property type="entry name" value="Alkaline Phosphatase, subunit A"/>
    <property type="match status" value="1"/>
</dbReference>
<dbReference type="InterPro" id="IPR011009">
    <property type="entry name" value="Kinase-like_dom_sf"/>
</dbReference>
<dbReference type="InterPro" id="IPR024370">
    <property type="entry name" value="PBP_domain"/>
</dbReference>